<evidence type="ECO:0000313" key="3">
    <source>
        <dbReference type="Proteomes" id="UP000324222"/>
    </source>
</evidence>
<gene>
    <name evidence="2" type="ORF">E2C01_075327</name>
</gene>
<dbReference type="EMBL" id="VSRR010054870">
    <property type="protein sequence ID" value="MPC80738.1"/>
    <property type="molecule type" value="Genomic_DNA"/>
</dbReference>
<reference evidence="2 3" key="1">
    <citation type="submission" date="2019-05" db="EMBL/GenBank/DDBJ databases">
        <title>Another draft genome of Portunus trituberculatus and its Hox gene families provides insights of decapod evolution.</title>
        <authorList>
            <person name="Jeong J.-H."/>
            <person name="Song I."/>
            <person name="Kim S."/>
            <person name="Choi T."/>
            <person name="Kim D."/>
            <person name="Ryu S."/>
            <person name="Kim W."/>
        </authorList>
    </citation>
    <scope>NUCLEOTIDE SEQUENCE [LARGE SCALE GENOMIC DNA]</scope>
    <source>
        <tissue evidence="2">Muscle</tissue>
    </source>
</reference>
<name>A0A5B7IIV3_PORTR</name>
<accession>A0A5B7IIV3</accession>
<dbReference type="AlphaFoldDB" id="A0A5B7IIV3"/>
<proteinExistence type="predicted"/>
<dbReference type="Proteomes" id="UP000324222">
    <property type="component" value="Unassembled WGS sequence"/>
</dbReference>
<comment type="caution">
    <text evidence="2">The sequence shown here is derived from an EMBL/GenBank/DDBJ whole genome shotgun (WGS) entry which is preliminary data.</text>
</comment>
<organism evidence="2 3">
    <name type="scientific">Portunus trituberculatus</name>
    <name type="common">Swimming crab</name>
    <name type="synonym">Neptunus trituberculatus</name>
    <dbReference type="NCBI Taxonomy" id="210409"/>
    <lineage>
        <taxon>Eukaryota</taxon>
        <taxon>Metazoa</taxon>
        <taxon>Ecdysozoa</taxon>
        <taxon>Arthropoda</taxon>
        <taxon>Crustacea</taxon>
        <taxon>Multicrustacea</taxon>
        <taxon>Malacostraca</taxon>
        <taxon>Eumalacostraca</taxon>
        <taxon>Eucarida</taxon>
        <taxon>Decapoda</taxon>
        <taxon>Pleocyemata</taxon>
        <taxon>Brachyura</taxon>
        <taxon>Eubrachyura</taxon>
        <taxon>Portunoidea</taxon>
        <taxon>Portunidae</taxon>
        <taxon>Portuninae</taxon>
        <taxon>Portunus</taxon>
    </lineage>
</organism>
<sequence>MSYSFIVRVFDACSSILAENEAAEATGTFLGGAEWATDVPGLADVAGQRWRQVERRQRQGEAGRGEAKQDDARVGENGGEGEEGVVMKGKEWDRN</sequence>
<evidence type="ECO:0000313" key="2">
    <source>
        <dbReference type="EMBL" id="MPC80738.1"/>
    </source>
</evidence>
<feature type="compositionally biased region" description="Basic and acidic residues" evidence="1">
    <location>
        <begin position="51"/>
        <end position="74"/>
    </location>
</feature>
<protein>
    <submittedName>
        <fullName evidence="2">Uncharacterized protein</fullName>
    </submittedName>
</protein>
<evidence type="ECO:0000256" key="1">
    <source>
        <dbReference type="SAM" id="MobiDB-lite"/>
    </source>
</evidence>
<feature type="region of interest" description="Disordered" evidence="1">
    <location>
        <begin position="51"/>
        <end position="95"/>
    </location>
</feature>
<keyword evidence="3" id="KW-1185">Reference proteome</keyword>